<dbReference type="NCBIfam" id="NF040870">
    <property type="entry name" value="AztC"/>
    <property type="match status" value="1"/>
</dbReference>
<comment type="subcellular location">
    <subcellularLocation>
        <location evidence="1">Cell envelope</location>
    </subcellularLocation>
</comment>
<dbReference type="SUPFAM" id="SSF53807">
    <property type="entry name" value="Helical backbone' metal receptor"/>
    <property type="match status" value="1"/>
</dbReference>
<dbReference type="InterPro" id="IPR050492">
    <property type="entry name" value="Bact_metal-bind_prot9"/>
</dbReference>
<feature type="region of interest" description="Disordered" evidence="7">
    <location>
        <begin position="116"/>
        <end position="140"/>
    </location>
</feature>
<reference evidence="10" key="1">
    <citation type="submission" date="2017-11" db="EMBL/GenBank/DDBJ databases">
        <authorList>
            <person name="Kuznetsova I."/>
            <person name="Sazanova A."/>
            <person name="Chirak E."/>
            <person name="Safronova V."/>
            <person name="Willems A."/>
        </authorList>
    </citation>
    <scope>NUCLEOTIDE SEQUENCE [LARGE SCALE GENOMIC DNA]</scope>
    <source>
        <strain evidence="10">PEPV15</strain>
    </source>
</reference>
<dbReference type="PANTHER" id="PTHR42953">
    <property type="entry name" value="HIGH-AFFINITY ZINC UPTAKE SYSTEM PROTEIN ZNUA-RELATED"/>
    <property type="match status" value="1"/>
</dbReference>
<dbReference type="OrthoDB" id="9793396at2"/>
<evidence type="ECO:0000256" key="5">
    <source>
        <dbReference type="ARBA" id="ARBA00022729"/>
    </source>
</evidence>
<evidence type="ECO:0000313" key="9">
    <source>
        <dbReference type="EMBL" id="PSH54847.1"/>
    </source>
</evidence>
<keyword evidence="3 6" id="KW-0813">Transport</keyword>
<dbReference type="Proteomes" id="UP000241158">
    <property type="component" value="Unassembled WGS sequence"/>
</dbReference>
<proteinExistence type="inferred from homology"/>
<evidence type="ECO:0000256" key="1">
    <source>
        <dbReference type="ARBA" id="ARBA00004196"/>
    </source>
</evidence>
<keyword evidence="10" id="KW-1185">Reference proteome</keyword>
<evidence type="ECO:0000256" key="7">
    <source>
        <dbReference type="SAM" id="MobiDB-lite"/>
    </source>
</evidence>
<dbReference type="GO" id="GO:0046872">
    <property type="term" value="F:metal ion binding"/>
    <property type="evidence" value="ECO:0007669"/>
    <property type="project" value="UniProtKB-KW"/>
</dbReference>
<dbReference type="GO" id="GO:0030313">
    <property type="term" value="C:cell envelope"/>
    <property type="evidence" value="ECO:0007669"/>
    <property type="project" value="UniProtKB-SubCell"/>
</dbReference>
<evidence type="ECO:0000256" key="4">
    <source>
        <dbReference type="ARBA" id="ARBA00022723"/>
    </source>
</evidence>
<keyword evidence="5 8" id="KW-0732">Signal</keyword>
<dbReference type="InterPro" id="IPR006128">
    <property type="entry name" value="Lipoprotein_PsaA-like"/>
</dbReference>
<keyword evidence="4" id="KW-0479">Metal-binding</keyword>
<protein>
    <submittedName>
        <fullName evidence="9">ABC transporter substrate-binding protein</fullName>
    </submittedName>
</protein>
<dbReference type="GO" id="GO:0030001">
    <property type="term" value="P:metal ion transport"/>
    <property type="evidence" value="ECO:0007669"/>
    <property type="project" value="InterPro"/>
</dbReference>
<name>A0A2P7AKV1_9HYPH</name>
<dbReference type="EMBL" id="PGGN01000007">
    <property type="protein sequence ID" value="PSH54847.1"/>
    <property type="molecule type" value="Genomic_DNA"/>
</dbReference>
<dbReference type="Gene3D" id="3.40.50.1980">
    <property type="entry name" value="Nitrogenase molybdenum iron protein domain"/>
    <property type="match status" value="2"/>
</dbReference>
<dbReference type="AlphaFoldDB" id="A0A2P7AKV1"/>
<evidence type="ECO:0000313" key="10">
    <source>
        <dbReference type="Proteomes" id="UP000241158"/>
    </source>
</evidence>
<dbReference type="InterPro" id="IPR006127">
    <property type="entry name" value="ZnuA-like"/>
</dbReference>
<gene>
    <name evidence="9" type="ORF">CU100_25055</name>
</gene>
<dbReference type="GO" id="GO:0007155">
    <property type="term" value="P:cell adhesion"/>
    <property type="evidence" value="ECO:0007669"/>
    <property type="project" value="InterPro"/>
</dbReference>
<evidence type="ECO:0000256" key="8">
    <source>
        <dbReference type="SAM" id="SignalP"/>
    </source>
</evidence>
<feature type="chain" id="PRO_5015111877" evidence="8">
    <location>
        <begin position="26"/>
        <end position="318"/>
    </location>
</feature>
<organism evidence="9 10">
    <name type="scientific">Phyllobacterium endophyticum</name>
    <dbReference type="NCBI Taxonomy" id="1149773"/>
    <lineage>
        <taxon>Bacteria</taxon>
        <taxon>Pseudomonadati</taxon>
        <taxon>Pseudomonadota</taxon>
        <taxon>Alphaproteobacteria</taxon>
        <taxon>Hyphomicrobiales</taxon>
        <taxon>Phyllobacteriaceae</taxon>
        <taxon>Phyllobacterium</taxon>
    </lineage>
</organism>
<dbReference type="InterPro" id="IPR047701">
    <property type="entry name" value="AztC-like"/>
</dbReference>
<accession>A0A2P7AKV1</accession>
<dbReference type="InterPro" id="IPR006129">
    <property type="entry name" value="AdhesinB"/>
</dbReference>
<comment type="caution">
    <text evidence="9">The sequence shown here is derived from an EMBL/GenBank/DDBJ whole genome shotgun (WGS) entry which is preliminary data.</text>
</comment>
<sequence>MIKALKLAATLNVILLLSSHSPASAEGLKVVSSFTIISDFARNVGGDKISLTTLVGPDGDAHVYEPKPSDAAAVASADVVLVNGLHFEGFLPRLVEASATKAPIVELTKGVEPIKSAEEDHDHDQAAGEVHKHEEADGHDHGAYDPHAFQSISNAKIYVKNIADAFCTADAANCDVYKANAASYTQKLDATEADVKSAIASIPENKRLVITSHDAFGYFQHEYGLKFLAPEGISTDSEASAADIVHLIKQIKDDKASAIFVENITNPRLIEQIASETKLSVGGTLFSDALSKPEDGAATYIDMMHHNVEAFKKAILGN</sequence>
<dbReference type="RefSeq" id="WP_106719360.1">
    <property type="nucleotide sequence ID" value="NZ_JACHXT010000001.1"/>
</dbReference>
<dbReference type="PRINTS" id="PR00691">
    <property type="entry name" value="ADHESINB"/>
</dbReference>
<evidence type="ECO:0000256" key="6">
    <source>
        <dbReference type="RuleBase" id="RU003512"/>
    </source>
</evidence>
<comment type="similarity">
    <text evidence="2 6">Belongs to the bacterial solute-binding protein 9 family.</text>
</comment>
<dbReference type="PANTHER" id="PTHR42953:SF1">
    <property type="entry name" value="METAL-BINDING PROTEIN HI_0362-RELATED"/>
    <property type="match status" value="1"/>
</dbReference>
<evidence type="ECO:0000256" key="3">
    <source>
        <dbReference type="ARBA" id="ARBA00022448"/>
    </source>
</evidence>
<evidence type="ECO:0000256" key="2">
    <source>
        <dbReference type="ARBA" id="ARBA00011028"/>
    </source>
</evidence>
<dbReference type="Pfam" id="PF01297">
    <property type="entry name" value="ZnuA"/>
    <property type="match status" value="1"/>
</dbReference>
<dbReference type="PRINTS" id="PR00690">
    <property type="entry name" value="ADHESNFAMILY"/>
</dbReference>
<feature type="signal peptide" evidence="8">
    <location>
        <begin position="1"/>
        <end position="25"/>
    </location>
</feature>